<protein>
    <submittedName>
        <fullName evidence="1">Uncharacterized protein</fullName>
    </submittedName>
</protein>
<organism evidence="1 2">
    <name type="scientific">Candidatus Kerfeldbacteria bacterium CG08_land_8_20_14_0_20_42_7</name>
    <dbReference type="NCBI Taxonomy" id="2014245"/>
    <lineage>
        <taxon>Bacteria</taxon>
        <taxon>Candidatus Kerfeldiibacteriota</taxon>
    </lineage>
</organism>
<evidence type="ECO:0000313" key="2">
    <source>
        <dbReference type="Proteomes" id="UP000228711"/>
    </source>
</evidence>
<dbReference type="EMBL" id="PEXV01000127">
    <property type="protein sequence ID" value="PIS41298.1"/>
    <property type="molecule type" value="Genomic_DNA"/>
</dbReference>
<gene>
    <name evidence="1" type="ORF">COT25_03860</name>
</gene>
<name>A0A2H0YS38_9BACT</name>
<accession>A0A2H0YS38</accession>
<evidence type="ECO:0000313" key="1">
    <source>
        <dbReference type="EMBL" id="PIS41298.1"/>
    </source>
</evidence>
<sequence length="121" mass="14177">MVMCQGNPYRPFGLIVTIHAVSRKHATRLLKDKSQRFSFSVFPRLYVKENPNCSPYKIMQGDHCYYHLIAKPRYDTTPLGSMTPNSPEWSRRIDREPDFITPSREALIEHLRQRKDVGDPE</sequence>
<dbReference type="Proteomes" id="UP000228711">
    <property type="component" value="Unassembled WGS sequence"/>
</dbReference>
<reference evidence="2" key="1">
    <citation type="submission" date="2017-09" db="EMBL/GenBank/DDBJ databases">
        <title>Depth-based differentiation of microbial function through sediment-hosted aquifers and enrichment of novel symbionts in the deep terrestrial subsurface.</title>
        <authorList>
            <person name="Probst A.J."/>
            <person name="Ladd B."/>
            <person name="Jarett J.K."/>
            <person name="Geller-Mcgrath D.E."/>
            <person name="Sieber C.M.K."/>
            <person name="Emerson J.B."/>
            <person name="Anantharaman K."/>
            <person name="Thomas B.C."/>
            <person name="Malmstrom R."/>
            <person name="Stieglmeier M."/>
            <person name="Klingl A."/>
            <person name="Woyke T."/>
            <person name="Ryan C.M."/>
            <person name="Banfield J.F."/>
        </authorList>
    </citation>
    <scope>NUCLEOTIDE SEQUENCE [LARGE SCALE GENOMIC DNA]</scope>
</reference>
<dbReference type="AlphaFoldDB" id="A0A2H0YS38"/>
<comment type="caution">
    <text evidence="1">The sequence shown here is derived from an EMBL/GenBank/DDBJ whole genome shotgun (WGS) entry which is preliminary data.</text>
</comment>
<proteinExistence type="predicted"/>